<dbReference type="Gene3D" id="3.40.50.1820">
    <property type="entry name" value="alpha/beta hydrolase"/>
    <property type="match status" value="1"/>
</dbReference>
<feature type="domain" description="Alpha/beta hydrolase fold-3" evidence="2">
    <location>
        <begin position="20"/>
        <end position="122"/>
    </location>
</feature>
<dbReference type="Proteomes" id="UP000886808">
    <property type="component" value="Unassembled WGS sequence"/>
</dbReference>
<dbReference type="SUPFAM" id="SSF53474">
    <property type="entry name" value="alpha/beta-Hydrolases"/>
    <property type="match status" value="1"/>
</dbReference>
<protein>
    <submittedName>
        <fullName evidence="3">Alpha/beta hydrolase</fullName>
    </submittedName>
</protein>
<dbReference type="AlphaFoldDB" id="A0A9D1PJ16"/>
<comment type="caution">
    <text evidence="3">The sequence shown here is derived from an EMBL/GenBank/DDBJ whole genome shotgun (WGS) entry which is preliminary data.</text>
</comment>
<evidence type="ECO:0000256" key="1">
    <source>
        <dbReference type="ARBA" id="ARBA00022801"/>
    </source>
</evidence>
<sequence length="264" mass="30330">MNLNNATIYTKADIPQKAVILYFHGGGLVYGSREDLPDFHIETLTNAGFTIIAFDYPLAPESKIDIILSDIINSIESYIANNNLPYFLWGRSAGAYLCLLAASKKLSKAPNGILSYYGYGFLTRDWFETPSNYYNTLPKVSEKCLNICKNNFCTNGSLDSRYSIYVYARQTGNWKNLFYEGREKFFFLDYSLALCDKLPCPVFYTHSINDNDVSYNEFKELYTKFKGTTYIVSEPMHDFDRNTDSDATKKLLEKTIEFLNFNLK</sequence>
<dbReference type="GO" id="GO:0016787">
    <property type="term" value="F:hydrolase activity"/>
    <property type="evidence" value="ECO:0007669"/>
    <property type="project" value="UniProtKB-KW"/>
</dbReference>
<evidence type="ECO:0000313" key="3">
    <source>
        <dbReference type="EMBL" id="HIV63096.1"/>
    </source>
</evidence>
<name>A0A9D1PJ16_9FIRM</name>
<dbReference type="PANTHER" id="PTHR48081:SF3">
    <property type="entry name" value="ALPHA_BETA HYDROLASE FOLD-3 DOMAIN-CONTAINING PROTEIN"/>
    <property type="match status" value="1"/>
</dbReference>
<dbReference type="InterPro" id="IPR050300">
    <property type="entry name" value="GDXG_lipolytic_enzyme"/>
</dbReference>
<evidence type="ECO:0000313" key="4">
    <source>
        <dbReference type="Proteomes" id="UP000886808"/>
    </source>
</evidence>
<gene>
    <name evidence="3" type="ORF">H9746_09725</name>
</gene>
<dbReference type="PANTHER" id="PTHR48081">
    <property type="entry name" value="AB HYDROLASE SUPERFAMILY PROTEIN C4A8.06C"/>
    <property type="match status" value="1"/>
</dbReference>
<dbReference type="InterPro" id="IPR029058">
    <property type="entry name" value="AB_hydrolase_fold"/>
</dbReference>
<reference evidence="3" key="2">
    <citation type="submission" date="2021-04" db="EMBL/GenBank/DDBJ databases">
        <authorList>
            <person name="Gilroy R."/>
        </authorList>
    </citation>
    <scope>NUCLEOTIDE SEQUENCE</scope>
    <source>
        <strain evidence="3">CHK193-4272</strain>
    </source>
</reference>
<keyword evidence="1 3" id="KW-0378">Hydrolase</keyword>
<proteinExistence type="predicted"/>
<dbReference type="InterPro" id="IPR013094">
    <property type="entry name" value="AB_hydrolase_3"/>
</dbReference>
<organism evidence="3 4">
    <name type="scientific">Candidatus Butyricicoccus avistercoris</name>
    <dbReference type="NCBI Taxonomy" id="2838518"/>
    <lineage>
        <taxon>Bacteria</taxon>
        <taxon>Bacillati</taxon>
        <taxon>Bacillota</taxon>
        <taxon>Clostridia</taxon>
        <taxon>Eubacteriales</taxon>
        <taxon>Butyricicoccaceae</taxon>
        <taxon>Butyricicoccus</taxon>
    </lineage>
</organism>
<dbReference type="EMBL" id="DXIE01000057">
    <property type="protein sequence ID" value="HIV63096.1"/>
    <property type="molecule type" value="Genomic_DNA"/>
</dbReference>
<accession>A0A9D1PJ16</accession>
<dbReference type="Pfam" id="PF07859">
    <property type="entry name" value="Abhydrolase_3"/>
    <property type="match status" value="1"/>
</dbReference>
<evidence type="ECO:0000259" key="2">
    <source>
        <dbReference type="Pfam" id="PF07859"/>
    </source>
</evidence>
<reference evidence="3" key="1">
    <citation type="journal article" date="2021" name="PeerJ">
        <title>Extensive microbial diversity within the chicken gut microbiome revealed by metagenomics and culture.</title>
        <authorList>
            <person name="Gilroy R."/>
            <person name="Ravi A."/>
            <person name="Getino M."/>
            <person name="Pursley I."/>
            <person name="Horton D.L."/>
            <person name="Alikhan N.F."/>
            <person name="Baker D."/>
            <person name="Gharbi K."/>
            <person name="Hall N."/>
            <person name="Watson M."/>
            <person name="Adriaenssens E.M."/>
            <person name="Foster-Nyarko E."/>
            <person name="Jarju S."/>
            <person name="Secka A."/>
            <person name="Antonio M."/>
            <person name="Oren A."/>
            <person name="Chaudhuri R.R."/>
            <person name="La Ragione R."/>
            <person name="Hildebrand F."/>
            <person name="Pallen M.J."/>
        </authorList>
    </citation>
    <scope>NUCLEOTIDE SEQUENCE</scope>
    <source>
        <strain evidence="3">CHK193-4272</strain>
    </source>
</reference>